<dbReference type="Pfam" id="PF01927">
    <property type="entry name" value="Mut7-C"/>
    <property type="match status" value="1"/>
</dbReference>
<reference evidence="3 5" key="1">
    <citation type="submission" date="2020-08" db="EMBL/GenBank/DDBJ databases">
        <title>Plant Genome Project.</title>
        <authorList>
            <person name="Zhang R.-G."/>
        </authorList>
    </citation>
    <scope>NUCLEOTIDE SEQUENCE [LARGE SCALE GENOMIC DNA]</scope>
    <source>
        <tissue evidence="3">Rhizome</tissue>
    </source>
</reference>
<dbReference type="InterPro" id="IPR002782">
    <property type="entry name" value="Mut7-C_RNAse_dom"/>
</dbReference>
<sequence>MEPFEPDPPPRSPSSLEVHTVDAVDSPEFALLLWSLRSCPVVGLDAEWKPVRSVSRDHHVPPGDGLGRDSPPAAADLLPRSFPTVSLLQIACRFLRKPTDPRVGDSPVFLVDLLSVPLGALWEPLRDMFESPDVIKLGFWFKQDLIYLSSTFSAQGYDPGFDRVEPFIDIISIYYHLKNQHMGKKHPKNIKSLASICKELLNVSLSKELQCSDWSCRPLSQDQILYAAADAYYLLEIFEVFQHKIITKANSATTNGSEKEMISESSFSNILPSPDYCEELDTLDDYLSNIAHSYGDKLLLQESDKRPRTSRRRERKRLTSHVKHTEKLISDEDWQGPPPWDISFGGDGNPKFLCDVMVEGLARHLRCVGIDAAIPSLKKPDPRHLLNQAYKEKRVLLTRDAKLLKYQYLARNQVYRVKSLLKNDQLIEVIETFELKISEDQLMSRCTKCNGSFIQKPLTLEEAVAASRGFQVIPNCLFDRNLEFWQCTDCKQLYWEMLDAAVADIQNSSTTLVAQEAIEKKQWPISTTSATTLMKVRSITAVATYSSDQVVLVVNALANLVGSDSCNLEGAHSSPALNQLKESCMCIIRQLTCACK</sequence>
<dbReference type="GO" id="GO:0006139">
    <property type="term" value="P:nucleobase-containing compound metabolic process"/>
    <property type="evidence" value="ECO:0007669"/>
    <property type="project" value="InterPro"/>
</dbReference>
<dbReference type="Pfam" id="PF01612">
    <property type="entry name" value="DNA_pol_A_exo1"/>
    <property type="match status" value="1"/>
</dbReference>
<comment type="caution">
    <text evidence="3">The sequence shown here is derived from an EMBL/GenBank/DDBJ whole genome shotgun (WGS) entry which is preliminary data.</text>
</comment>
<protein>
    <recommendedName>
        <fullName evidence="2">3'-5' exonuclease domain-containing protein</fullName>
    </recommendedName>
</protein>
<dbReference type="AlphaFoldDB" id="A0A8J5G9R3"/>
<dbReference type="InterPro" id="IPR052408">
    <property type="entry name" value="Exonuclease_MUT-7-like"/>
</dbReference>
<proteinExistence type="predicted"/>
<organism evidence="3 5">
    <name type="scientific">Zingiber officinale</name>
    <name type="common">Ginger</name>
    <name type="synonym">Amomum zingiber</name>
    <dbReference type="NCBI Taxonomy" id="94328"/>
    <lineage>
        <taxon>Eukaryota</taxon>
        <taxon>Viridiplantae</taxon>
        <taxon>Streptophyta</taxon>
        <taxon>Embryophyta</taxon>
        <taxon>Tracheophyta</taxon>
        <taxon>Spermatophyta</taxon>
        <taxon>Magnoliopsida</taxon>
        <taxon>Liliopsida</taxon>
        <taxon>Zingiberales</taxon>
        <taxon>Zingiberaceae</taxon>
        <taxon>Zingiber</taxon>
    </lineage>
</organism>
<dbReference type="SUPFAM" id="SSF53098">
    <property type="entry name" value="Ribonuclease H-like"/>
    <property type="match status" value="1"/>
</dbReference>
<dbReference type="InterPro" id="IPR012337">
    <property type="entry name" value="RNaseH-like_sf"/>
</dbReference>
<dbReference type="PANTHER" id="PTHR47765:SF2">
    <property type="entry name" value="EXONUCLEASE MUT-7 HOMOLOG"/>
    <property type="match status" value="1"/>
</dbReference>
<name>A0A8J5G9R3_ZINOF</name>
<feature type="domain" description="3'-5' exonuclease" evidence="2">
    <location>
        <begin position="18"/>
        <end position="246"/>
    </location>
</feature>
<dbReference type="InterPro" id="IPR036397">
    <property type="entry name" value="RNaseH_sf"/>
</dbReference>
<dbReference type="PANTHER" id="PTHR47765">
    <property type="entry name" value="3'-5' EXONUCLEASE DOMAIN-CONTAINING PROTEIN"/>
    <property type="match status" value="1"/>
</dbReference>
<evidence type="ECO:0000259" key="2">
    <source>
        <dbReference type="SMART" id="SM00474"/>
    </source>
</evidence>
<dbReference type="SMART" id="SM00474">
    <property type="entry name" value="35EXOc"/>
    <property type="match status" value="1"/>
</dbReference>
<dbReference type="Gene3D" id="3.30.420.10">
    <property type="entry name" value="Ribonuclease H-like superfamily/Ribonuclease H"/>
    <property type="match status" value="1"/>
</dbReference>
<dbReference type="GO" id="GO:0003676">
    <property type="term" value="F:nucleic acid binding"/>
    <property type="evidence" value="ECO:0007669"/>
    <property type="project" value="InterPro"/>
</dbReference>
<dbReference type="Proteomes" id="UP000734854">
    <property type="component" value="Unassembled WGS sequence"/>
</dbReference>
<dbReference type="InterPro" id="IPR002562">
    <property type="entry name" value="3'-5'_exonuclease_dom"/>
</dbReference>
<feature type="region of interest" description="Disordered" evidence="1">
    <location>
        <begin position="54"/>
        <end position="73"/>
    </location>
</feature>
<dbReference type="GO" id="GO:0008408">
    <property type="term" value="F:3'-5' exonuclease activity"/>
    <property type="evidence" value="ECO:0007669"/>
    <property type="project" value="InterPro"/>
</dbReference>
<evidence type="ECO:0000313" key="4">
    <source>
        <dbReference type="EMBL" id="KAG6503837.1"/>
    </source>
</evidence>
<evidence type="ECO:0000313" key="3">
    <source>
        <dbReference type="EMBL" id="KAG6503835.1"/>
    </source>
</evidence>
<evidence type="ECO:0000256" key="1">
    <source>
        <dbReference type="SAM" id="MobiDB-lite"/>
    </source>
</evidence>
<dbReference type="EMBL" id="JACMSC010000010">
    <property type="protein sequence ID" value="KAG6503835.1"/>
    <property type="molecule type" value="Genomic_DNA"/>
</dbReference>
<keyword evidence="5" id="KW-1185">Reference proteome</keyword>
<accession>A0A8J5G9R3</accession>
<dbReference type="EMBL" id="JACMSC010000010">
    <property type="protein sequence ID" value="KAG6503837.1"/>
    <property type="molecule type" value="Genomic_DNA"/>
</dbReference>
<evidence type="ECO:0000313" key="5">
    <source>
        <dbReference type="Proteomes" id="UP000734854"/>
    </source>
</evidence>
<gene>
    <name evidence="3" type="ORF">ZIOFF_036159</name>
    <name evidence="4" type="ORF">ZIOFF_036161</name>
</gene>